<organism evidence="1 2">
    <name type="scientific">Sulfoacidibacillus thermotolerans</name>
    <name type="common">Acidibacillus sulfuroxidans</name>
    <dbReference type="NCBI Taxonomy" id="1765684"/>
    <lineage>
        <taxon>Bacteria</taxon>
        <taxon>Bacillati</taxon>
        <taxon>Bacillota</taxon>
        <taxon>Bacilli</taxon>
        <taxon>Bacillales</taxon>
        <taxon>Alicyclobacillaceae</taxon>
        <taxon>Sulfoacidibacillus</taxon>
    </lineage>
</organism>
<sequence>MYFHKKSTEEIPLENTQIWACTKEGCNGWMRANFTFDDSPKCRQCSSPMVKTTRMLPSLNNSNIDFK</sequence>
<dbReference type="OrthoDB" id="1955171at2"/>
<name>A0A2U3D696_SULT2</name>
<accession>A0A2U3D696</accession>
<gene>
    <name evidence="1" type="ORF">BM613_12005</name>
</gene>
<keyword evidence="2" id="KW-1185">Reference proteome</keyword>
<comment type="caution">
    <text evidence="1">The sequence shown here is derived from an EMBL/GenBank/DDBJ whole genome shotgun (WGS) entry which is preliminary data.</text>
</comment>
<dbReference type="Proteomes" id="UP000245380">
    <property type="component" value="Unassembled WGS sequence"/>
</dbReference>
<proteinExistence type="predicted"/>
<dbReference type="Pfam" id="PF14169">
    <property type="entry name" value="YdjO"/>
    <property type="match status" value="1"/>
</dbReference>
<reference evidence="1 2" key="1">
    <citation type="submission" date="2016-11" db="EMBL/GenBank/DDBJ databases">
        <title>Comparative genomics of Acidibacillus ferroxidans species.</title>
        <authorList>
            <person name="Oliveira G."/>
            <person name="Nunes G."/>
            <person name="Oliveira R."/>
            <person name="Araujo F."/>
            <person name="Salim A."/>
            <person name="Scholte L."/>
            <person name="Morais D."/>
            <person name="Nancucheo I."/>
            <person name="Johnson D.B."/>
            <person name="Grail B."/>
            <person name="Bittencourt J."/>
            <person name="Valadares R."/>
        </authorList>
    </citation>
    <scope>NUCLEOTIDE SEQUENCE [LARGE SCALE GENOMIC DNA]</scope>
    <source>
        <strain evidence="1 2">Y002</strain>
    </source>
</reference>
<evidence type="ECO:0000313" key="1">
    <source>
        <dbReference type="EMBL" id="PWI56802.1"/>
    </source>
</evidence>
<evidence type="ECO:0008006" key="3">
    <source>
        <dbReference type="Google" id="ProtNLM"/>
    </source>
</evidence>
<evidence type="ECO:0000313" key="2">
    <source>
        <dbReference type="Proteomes" id="UP000245380"/>
    </source>
</evidence>
<protein>
    <recommendedName>
        <fullName evidence="3">Cold-shock protein</fullName>
    </recommendedName>
</protein>
<dbReference type="EMBL" id="MPDK01000026">
    <property type="protein sequence ID" value="PWI56802.1"/>
    <property type="molecule type" value="Genomic_DNA"/>
</dbReference>
<dbReference type="RefSeq" id="WP_109431443.1">
    <property type="nucleotide sequence ID" value="NZ_MPDK01000026.1"/>
</dbReference>
<dbReference type="InterPro" id="IPR025916">
    <property type="entry name" value="YdjO"/>
</dbReference>
<dbReference type="AlphaFoldDB" id="A0A2U3D696"/>